<accession>A0A4R6WS12</accession>
<dbReference type="InterPro" id="IPR002010">
    <property type="entry name" value="T3SS_IM_R"/>
</dbReference>
<evidence type="ECO:0000256" key="1">
    <source>
        <dbReference type="ARBA" id="ARBA00004651"/>
    </source>
</evidence>
<evidence type="ECO:0000256" key="3">
    <source>
        <dbReference type="ARBA" id="ARBA00022475"/>
    </source>
</evidence>
<dbReference type="AlphaFoldDB" id="A0A4R6WS12"/>
<comment type="subcellular location">
    <subcellularLocation>
        <location evidence="1">Cell membrane</location>
        <topology evidence="1">Multi-pass membrane protein</topology>
    </subcellularLocation>
</comment>
<gene>
    <name evidence="8" type="ORF">A8950_0953</name>
</gene>
<keyword evidence="8" id="KW-0966">Cell projection</keyword>
<dbReference type="GO" id="GO:0005886">
    <property type="term" value="C:plasma membrane"/>
    <property type="evidence" value="ECO:0007669"/>
    <property type="project" value="UniProtKB-SubCell"/>
</dbReference>
<evidence type="ECO:0000313" key="8">
    <source>
        <dbReference type="EMBL" id="TDQ84402.1"/>
    </source>
</evidence>
<dbReference type="GO" id="GO:0006605">
    <property type="term" value="P:protein targeting"/>
    <property type="evidence" value="ECO:0007669"/>
    <property type="project" value="InterPro"/>
</dbReference>
<dbReference type="EMBL" id="SNYW01000006">
    <property type="protein sequence ID" value="TDQ84402.1"/>
    <property type="molecule type" value="Genomic_DNA"/>
</dbReference>
<name>A0A4R6WS12_9PROT</name>
<dbReference type="PANTHER" id="PTHR30065">
    <property type="entry name" value="FLAGELLAR BIOSYNTHETIC PROTEIN FLIR"/>
    <property type="match status" value="1"/>
</dbReference>
<comment type="similarity">
    <text evidence="2">Belongs to the FliR/MopE/SpaR family.</text>
</comment>
<evidence type="ECO:0000256" key="7">
    <source>
        <dbReference type="SAM" id="Phobius"/>
    </source>
</evidence>
<protein>
    <submittedName>
        <fullName evidence="8">Flagellar biosynthetic protein FliR</fullName>
    </submittedName>
</protein>
<feature type="transmembrane region" description="Helical" evidence="7">
    <location>
        <begin position="38"/>
        <end position="56"/>
    </location>
</feature>
<proteinExistence type="inferred from homology"/>
<evidence type="ECO:0000256" key="4">
    <source>
        <dbReference type="ARBA" id="ARBA00022692"/>
    </source>
</evidence>
<feature type="transmembrane region" description="Helical" evidence="7">
    <location>
        <begin position="68"/>
        <end position="87"/>
    </location>
</feature>
<evidence type="ECO:0000256" key="5">
    <source>
        <dbReference type="ARBA" id="ARBA00022989"/>
    </source>
</evidence>
<evidence type="ECO:0000256" key="6">
    <source>
        <dbReference type="ARBA" id="ARBA00023136"/>
    </source>
</evidence>
<reference evidence="8 9" key="1">
    <citation type="submission" date="2019-03" db="EMBL/GenBank/DDBJ databases">
        <title>Genomic Encyclopedia of Type Strains, Phase III (KMG-III): the genomes of soil and plant-associated and newly described type strains.</title>
        <authorList>
            <person name="Whitman W."/>
        </authorList>
    </citation>
    <scope>NUCLEOTIDE SEQUENCE [LARGE SCALE GENOMIC DNA]</scope>
    <source>
        <strain evidence="8 9">CGMCC 1.7660</strain>
    </source>
</reference>
<comment type="caution">
    <text evidence="8">The sequence shown here is derived from an EMBL/GenBank/DDBJ whole genome shotgun (WGS) entry which is preliminary data.</text>
</comment>
<dbReference type="Proteomes" id="UP000295783">
    <property type="component" value="Unassembled WGS sequence"/>
</dbReference>
<dbReference type="PRINTS" id="PR00953">
    <property type="entry name" value="TYPE3IMRPROT"/>
</dbReference>
<organism evidence="8 9">
    <name type="scientific">Dongia mobilis</name>
    <dbReference type="NCBI Taxonomy" id="578943"/>
    <lineage>
        <taxon>Bacteria</taxon>
        <taxon>Pseudomonadati</taxon>
        <taxon>Pseudomonadota</taxon>
        <taxon>Alphaproteobacteria</taxon>
        <taxon>Rhodospirillales</taxon>
        <taxon>Dongiaceae</taxon>
        <taxon>Dongia</taxon>
    </lineage>
</organism>
<dbReference type="PANTHER" id="PTHR30065:SF8">
    <property type="entry name" value="FLAGELLAR BIOSYNTHETIC PROTEIN FLIR"/>
    <property type="match status" value="1"/>
</dbReference>
<sequence length="253" mass="27032">MSITEFLTASVFQYFLVFARVGGAIAFLPGFGEGYVAVRARLVFALFFTLVLFPMLRDSVPPTPTHPTALGLLVLGEVTIGVFFGLICRVLLMAALAAGMVIALQIGIANAFTNDPTTAQQGAVTGNFLVAAAVVLIFATGLDHVTLRALVGTYGVFPVGEMPNLGDMADMFTRIAGDSFLLALQMTAPFLVYGLIVQVGMGLLARLMPTLQVFFVIMPLQLLVGFGLMSVTVSASLIWLLNVYQDRLSPFLN</sequence>
<keyword evidence="9" id="KW-1185">Reference proteome</keyword>
<keyword evidence="8" id="KW-0969">Cilium</keyword>
<keyword evidence="4 7" id="KW-0812">Transmembrane</keyword>
<dbReference type="RefSeq" id="WP_133612428.1">
    <property type="nucleotide sequence ID" value="NZ_SNYW01000006.1"/>
</dbReference>
<evidence type="ECO:0000313" key="9">
    <source>
        <dbReference type="Proteomes" id="UP000295783"/>
    </source>
</evidence>
<keyword evidence="5 7" id="KW-1133">Transmembrane helix</keyword>
<feature type="transmembrane region" description="Helical" evidence="7">
    <location>
        <begin position="180"/>
        <end position="201"/>
    </location>
</feature>
<dbReference type="OrthoDB" id="9779817at2"/>
<feature type="transmembrane region" description="Helical" evidence="7">
    <location>
        <begin position="94"/>
        <end position="112"/>
    </location>
</feature>
<feature type="transmembrane region" description="Helical" evidence="7">
    <location>
        <begin position="213"/>
        <end position="241"/>
    </location>
</feature>
<evidence type="ECO:0000256" key="2">
    <source>
        <dbReference type="ARBA" id="ARBA00009772"/>
    </source>
</evidence>
<dbReference type="Pfam" id="PF01311">
    <property type="entry name" value="Bac_export_1"/>
    <property type="match status" value="1"/>
</dbReference>
<keyword evidence="3" id="KW-1003">Cell membrane</keyword>
<feature type="transmembrane region" description="Helical" evidence="7">
    <location>
        <begin position="12"/>
        <end position="31"/>
    </location>
</feature>
<keyword evidence="8" id="KW-0282">Flagellum</keyword>
<feature type="transmembrane region" description="Helical" evidence="7">
    <location>
        <begin position="124"/>
        <end position="142"/>
    </location>
</feature>
<keyword evidence="6 7" id="KW-0472">Membrane</keyword>